<dbReference type="AlphaFoldDB" id="A0A820JNG0"/>
<evidence type="ECO:0000313" key="2">
    <source>
        <dbReference type="EMBL" id="CAF4326909.1"/>
    </source>
</evidence>
<organism evidence="2 3">
    <name type="scientific">Adineta steineri</name>
    <dbReference type="NCBI Taxonomy" id="433720"/>
    <lineage>
        <taxon>Eukaryota</taxon>
        <taxon>Metazoa</taxon>
        <taxon>Spiralia</taxon>
        <taxon>Gnathifera</taxon>
        <taxon>Rotifera</taxon>
        <taxon>Eurotatoria</taxon>
        <taxon>Bdelloidea</taxon>
        <taxon>Adinetida</taxon>
        <taxon>Adinetidae</taxon>
        <taxon>Adineta</taxon>
    </lineage>
</organism>
<evidence type="ECO:0000313" key="3">
    <source>
        <dbReference type="Proteomes" id="UP000663844"/>
    </source>
</evidence>
<comment type="caution">
    <text evidence="2">The sequence shown here is derived from an EMBL/GenBank/DDBJ whole genome shotgun (WGS) entry which is preliminary data.</text>
</comment>
<feature type="compositionally biased region" description="Polar residues" evidence="1">
    <location>
        <begin position="143"/>
        <end position="163"/>
    </location>
</feature>
<dbReference type="Proteomes" id="UP000663844">
    <property type="component" value="Unassembled WGS sequence"/>
</dbReference>
<accession>A0A820JNG0</accession>
<feature type="non-terminal residue" evidence="2">
    <location>
        <position position="1"/>
    </location>
</feature>
<proteinExistence type="predicted"/>
<name>A0A820JNG0_9BILA</name>
<feature type="region of interest" description="Disordered" evidence="1">
    <location>
        <begin position="143"/>
        <end position="181"/>
    </location>
</feature>
<reference evidence="2" key="1">
    <citation type="submission" date="2021-02" db="EMBL/GenBank/DDBJ databases">
        <authorList>
            <person name="Nowell W R."/>
        </authorList>
    </citation>
    <scope>NUCLEOTIDE SEQUENCE</scope>
</reference>
<gene>
    <name evidence="2" type="ORF">OXD698_LOCUS47479</name>
</gene>
<evidence type="ECO:0000256" key="1">
    <source>
        <dbReference type="SAM" id="MobiDB-lite"/>
    </source>
</evidence>
<dbReference type="EMBL" id="CAJOAZ010018504">
    <property type="protein sequence ID" value="CAF4326909.1"/>
    <property type="molecule type" value="Genomic_DNA"/>
</dbReference>
<protein>
    <submittedName>
        <fullName evidence="2">Uncharacterized protein</fullName>
    </submittedName>
</protein>
<sequence length="181" mass="20097">MTNDAVCEILQSCFRICFETRLSELLRKTSEHVLIDMVQLLFARLPQFKDDATSLASTKLIKDLSTTGITTANQPESQKEKYDSTSSTIKTTLTYPLESTDNVHPTAIDSATNIALTIDENKSSQKPIPSFDESSTNQILTNVQDEQQSQETIVTQTSSNPNEYINPRGIRFTSGSPINES</sequence>